<feature type="non-terminal residue" evidence="1">
    <location>
        <position position="27"/>
    </location>
</feature>
<dbReference type="Proteomes" id="UP000243975">
    <property type="component" value="Unassembled WGS sequence"/>
</dbReference>
<name>A0A103D599_CYNCS</name>
<reference evidence="1 2" key="1">
    <citation type="journal article" date="2016" name="Sci. Rep.">
        <title>The genome sequence of the outbreeding globe artichoke constructed de novo incorporating a phase-aware low-pass sequencing strategy of F1 progeny.</title>
        <authorList>
            <person name="Scaglione D."/>
            <person name="Reyes-Chin-Wo S."/>
            <person name="Acquadro A."/>
            <person name="Froenicke L."/>
            <person name="Portis E."/>
            <person name="Beitel C."/>
            <person name="Tirone M."/>
            <person name="Mauro R."/>
            <person name="Lo Monaco A."/>
            <person name="Mauromicale G."/>
            <person name="Faccioli P."/>
            <person name="Cattivelli L."/>
            <person name="Rieseberg L."/>
            <person name="Michelmore R."/>
            <person name="Lanteri S."/>
        </authorList>
    </citation>
    <scope>NUCLEOTIDE SEQUENCE [LARGE SCALE GENOMIC DNA]</scope>
    <source>
        <strain evidence="1">2C</strain>
    </source>
</reference>
<gene>
    <name evidence="1" type="ORF">Ccrd_024327</name>
</gene>
<sequence>MKKKRSSFPTLTSRYLVTTTRMLVLLC</sequence>
<evidence type="ECO:0000313" key="1">
    <source>
        <dbReference type="EMBL" id="KVD98088.1"/>
    </source>
</evidence>
<dbReference type="AlphaFoldDB" id="A0A103D599"/>
<protein>
    <submittedName>
        <fullName evidence="1">Uncharacterized protein</fullName>
    </submittedName>
</protein>
<accession>A0A103D599</accession>
<evidence type="ECO:0000313" key="2">
    <source>
        <dbReference type="Proteomes" id="UP000243975"/>
    </source>
</evidence>
<keyword evidence="2" id="KW-1185">Reference proteome</keyword>
<dbReference type="Gramene" id="KVD98088">
    <property type="protein sequence ID" value="KVD98088"/>
    <property type="gene ID" value="Ccrd_024327"/>
</dbReference>
<proteinExistence type="predicted"/>
<dbReference type="EMBL" id="LEKV01012994">
    <property type="protein sequence ID" value="KVD98088.1"/>
    <property type="molecule type" value="Genomic_DNA"/>
</dbReference>
<comment type="caution">
    <text evidence="1">The sequence shown here is derived from an EMBL/GenBank/DDBJ whole genome shotgun (WGS) entry which is preliminary data.</text>
</comment>
<organism evidence="1 2">
    <name type="scientific">Cynara cardunculus var. scolymus</name>
    <name type="common">Globe artichoke</name>
    <name type="synonym">Cynara scolymus</name>
    <dbReference type="NCBI Taxonomy" id="59895"/>
    <lineage>
        <taxon>Eukaryota</taxon>
        <taxon>Viridiplantae</taxon>
        <taxon>Streptophyta</taxon>
        <taxon>Embryophyta</taxon>
        <taxon>Tracheophyta</taxon>
        <taxon>Spermatophyta</taxon>
        <taxon>Magnoliopsida</taxon>
        <taxon>eudicotyledons</taxon>
        <taxon>Gunneridae</taxon>
        <taxon>Pentapetalae</taxon>
        <taxon>asterids</taxon>
        <taxon>campanulids</taxon>
        <taxon>Asterales</taxon>
        <taxon>Asteraceae</taxon>
        <taxon>Carduoideae</taxon>
        <taxon>Cardueae</taxon>
        <taxon>Carduinae</taxon>
        <taxon>Cynara</taxon>
    </lineage>
</organism>